<feature type="compositionally biased region" description="Low complexity" evidence="1">
    <location>
        <begin position="1"/>
        <end position="12"/>
    </location>
</feature>
<keyword evidence="2" id="KW-0472">Membrane</keyword>
<evidence type="ECO:0000256" key="2">
    <source>
        <dbReference type="SAM" id="Phobius"/>
    </source>
</evidence>
<protein>
    <recommendedName>
        <fullName evidence="3">DUF3566 domain-containing protein</fullName>
    </recommendedName>
</protein>
<keyword evidence="2" id="KW-1133">Transmembrane helix</keyword>
<dbReference type="InterPro" id="IPR021949">
    <property type="entry name" value="DUF3566_TM"/>
</dbReference>
<evidence type="ECO:0000313" key="5">
    <source>
        <dbReference type="Proteomes" id="UP000644610"/>
    </source>
</evidence>
<feature type="compositionally biased region" description="Basic and acidic residues" evidence="1">
    <location>
        <begin position="81"/>
        <end position="90"/>
    </location>
</feature>
<keyword evidence="5" id="KW-1185">Reference proteome</keyword>
<feature type="transmembrane region" description="Helical" evidence="2">
    <location>
        <begin position="303"/>
        <end position="326"/>
    </location>
</feature>
<proteinExistence type="predicted"/>
<accession>A0A8J3XKD3</accession>
<dbReference type="EMBL" id="BOOQ01000003">
    <property type="protein sequence ID" value="GII44359.1"/>
    <property type="molecule type" value="Genomic_DNA"/>
</dbReference>
<reference evidence="4" key="1">
    <citation type="submission" date="2021-01" db="EMBL/GenBank/DDBJ databases">
        <title>Whole genome shotgun sequence of Planotetraspora silvatica NBRC 100141.</title>
        <authorList>
            <person name="Komaki H."/>
            <person name="Tamura T."/>
        </authorList>
    </citation>
    <scope>NUCLEOTIDE SEQUENCE</scope>
    <source>
        <strain evidence="4">NBRC 100141</strain>
    </source>
</reference>
<gene>
    <name evidence="4" type="ORF">Psi02_07830</name>
</gene>
<dbReference type="Pfam" id="PF12089">
    <property type="entry name" value="DUF3566"/>
    <property type="match status" value="1"/>
</dbReference>
<feature type="compositionally biased region" description="Basic and acidic residues" evidence="1">
    <location>
        <begin position="30"/>
        <end position="51"/>
    </location>
</feature>
<dbReference type="Proteomes" id="UP000644610">
    <property type="component" value="Unassembled WGS sequence"/>
</dbReference>
<feature type="domain" description="DUF3566" evidence="3">
    <location>
        <begin position="285"/>
        <end position="406"/>
    </location>
</feature>
<feature type="compositionally biased region" description="Low complexity" evidence="1">
    <location>
        <begin position="222"/>
        <end position="232"/>
    </location>
</feature>
<feature type="compositionally biased region" description="Polar residues" evidence="1">
    <location>
        <begin position="192"/>
        <end position="205"/>
    </location>
</feature>
<feature type="region of interest" description="Disordered" evidence="1">
    <location>
        <begin position="262"/>
        <end position="281"/>
    </location>
</feature>
<feature type="transmembrane region" description="Helical" evidence="2">
    <location>
        <begin position="364"/>
        <end position="390"/>
    </location>
</feature>
<feature type="compositionally biased region" description="Low complexity" evidence="1">
    <location>
        <begin position="102"/>
        <end position="115"/>
    </location>
</feature>
<organism evidence="4 5">
    <name type="scientific">Planotetraspora silvatica</name>
    <dbReference type="NCBI Taxonomy" id="234614"/>
    <lineage>
        <taxon>Bacteria</taxon>
        <taxon>Bacillati</taxon>
        <taxon>Actinomycetota</taxon>
        <taxon>Actinomycetes</taxon>
        <taxon>Streptosporangiales</taxon>
        <taxon>Streptosporangiaceae</taxon>
        <taxon>Planotetraspora</taxon>
    </lineage>
</organism>
<dbReference type="AlphaFoldDB" id="A0A8J3XKD3"/>
<evidence type="ECO:0000256" key="1">
    <source>
        <dbReference type="SAM" id="MobiDB-lite"/>
    </source>
</evidence>
<feature type="compositionally biased region" description="Gly residues" evidence="1">
    <location>
        <begin position="140"/>
        <end position="155"/>
    </location>
</feature>
<evidence type="ECO:0000259" key="3">
    <source>
        <dbReference type="Pfam" id="PF12089"/>
    </source>
</evidence>
<feature type="region of interest" description="Disordered" evidence="1">
    <location>
        <begin position="1"/>
        <end position="254"/>
    </location>
</feature>
<sequence length="408" mass="40380">MSDSGGARATGAARKKSPGARPASSSMRDGVTERVDKDDNVIGVASEKEDVTPAGKPESDSDNATVRIRTSAADQPWKSQSSKDGEKPADRQSGSEQTAPFAKPAVATPSAAAPADRSGKAGGPTGAKPAVNESASGSASGPGSGSGFGKSGSGAGKPKPGGDKPFGGGKPIDGGKPDVNTGPRGGARGPVTSGSATPGSESAGPTATFPRPTYSSGDGSRPGTSPAAGASSPAPPVSASPSAPAPVTPAQDAPARGSAFGLVERPEATSGTAKGKAKKVEAKGPRKAHLVLRRIEPWSAMKFSFVISIVCFVILFVAVAILYGVLSGIGVFSSITDAVTQLTTGDSKTASTLDISSWFAPGRILGYAGLLGAINVVLITALSTLGAVIYNVCADFVGGVEVTFSEAE</sequence>
<feature type="compositionally biased region" description="Low complexity" evidence="1">
    <location>
        <begin position="126"/>
        <end position="139"/>
    </location>
</feature>
<evidence type="ECO:0000313" key="4">
    <source>
        <dbReference type="EMBL" id="GII44359.1"/>
    </source>
</evidence>
<comment type="caution">
    <text evidence="4">The sequence shown here is derived from an EMBL/GenBank/DDBJ whole genome shotgun (WGS) entry which is preliminary data.</text>
</comment>
<keyword evidence="2" id="KW-0812">Transmembrane</keyword>
<feature type="compositionally biased region" description="Pro residues" evidence="1">
    <location>
        <begin position="233"/>
        <end position="247"/>
    </location>
</feature>
<name>A0A8J3XKD3_9ACTN</name>